<dbReference type="PANTHER" id="PTHR11036">
    <property type="entry name" value="SEMAPHORIN"/>
    <property type="match status" value="1"/>
</dbReference>
<keyword evidence="5" id="KW-0325">Glycoprotein</keyword>
<dbReference type="GO" id="GO:0045499">
    <property type="term" value="F:chemorepellent activity"/>
    <property type="evidence" value="ECO:0007669"/>
    <property type="project" value="TreeGrafter"/>
</dbReference>
<dbReference type="InterPro" id="IPR001627">
    <property type="entry name" value="Semap_dom"/>
</dbReference>
<dbReference type="WBParaSite" id="SMUV_0000425001-mRNA-1">
    <property type="protein sequence ID" value="SMUV_0000425001-mRNA-1"/>
    <property type="gene ID" value="SMUV_0000425001"/>
</dbReference>
<dbReference type="GO" id="GO:0071526">
    <property type="term" value="P:semaphorin-plexin signaling pathway"/>
    <property type="evidence" value="ECO:0007669"/>
    <property type="project" value="TreeGrafter"/>
</dbReference>
<comment type="subcellular location">
    <subcellularLocation>
        <location evidence="1">Membrane</location>
    </subcellularLocation>
</comment>
<dbReference type="InterPro" id="IPR036352">
    <property type="entry name" value="Semap_dom_sf"/>
</dbReference>
<dbReference type="STRING" id="451379.A0A0N5AIK0"/>
<dbReference type="Proteomes" id="UP000046393">
    <property type="component" value="Unplaced"/>
</dbReference>
<dbReference type="GO" id="GO:0007411">
    <property type="term" value="P:axon guidance"/>
    <property type="evidence" value="ECO:0007669"/>
    <property type="project" value="TreeGrafter"/>
</dbReference>
<keyword evidence="4" id="KW-1015">Disulfide bond</keyword>
<dbReference type="InterPro" id="IPR002165">
    <property type="entry name" value="Plexin_repeat"/>
</dbReference>
<dbReference type="SMART" id="SM00630">
    <property type="entry name" value="Sema"/>
    <property type="match status" value="1"/>
</dbReference>
<dbReference type="Gene3D" id="2.130.10.10">
    <property type="entry name" value="YVTN repeat-like/Quinoprotein amine dehydrogenase"/>
    <property type="match status" value="1"/>
</dbReference>
<accession>A0A0N5AIK0</accession>
<dbReference type="InterPro" id="IPR027231">
    <property type="entry name" value="Semaphorin"/>
</dbReference>
<dbReference type="SMART" id="SM00423">
    <property type="entry name" value="PSI"/>
    <property type="match status" value="1"/>
</dbReference>
<evidence type="ECO:0000256" key="5">
    <source>
        <dbReference type="ARBA" id="ARBA00023180"/>
    </source>
</evidence>
<sequence length="603" mass="67891">LYSKINGIFTVLNSKGFCLFSLDKKVRKIYFFRNALFNISLDTLEERNSLEWIPDKDAREDCIKKGKSKEVECHNYIRVFIRQDNGRVLVCGTYAYSPKCREYEEKSFQQEQQFDGQALSPYDPRHNSTILFVPGNGKNRNSVSDFAGNDPLIYWKPLSFDSDGVRTQRDDVKILDSPNFVGSFEYGKYVYFWFREWAAESNTFDREVYARVARICKNDRGGRGPTARNRWTTFLKARLNCSIASATPFYFNELQAITKPMRVFGTDVVYALFTTPASSFQMSAICIFAMKTVEHIFDHGDFKVKENPQSLWISHKYSSQYRNLPLPRPGSCPSNSSVLNDAVISFLSRNAIMHSAIPSFSTGPIYVQGPEKAHFTRIAVLPQLKAVSGIFFNAIYLGTADGHLVKLIETDTGLITVVESIRVFKNKLPVVDLAISKDRMVVVSADEVATVPLQNCDMQVTCHKCVGLQDGYCAWNSLARKCQEALFYTDFSFIQNLSFGFSSRCYGMPGNVDYNIDEGDDCDACARLTTNDLLIAGDHYSYVRQVNGDVDGLVRPLTLKDRGATSSSASTVTTPIIRTFPEKSAAGYSGTLTMGYKAKQVYL</sequence>
<dbReference type="GO" id="GO:0005886">
    <property type="term" value="C:plasma membrane"/>
    <property type="evidence" value="ECO:0007669"/>
    <property type="project" value="TreeGrafter"/>
</dbReference>
<dbReference type="AlphaFoldDB" id="A0A0N5AIK0"/>
<dbReference type="PROSITE" id="PS51004">
    <property type="entry name" value="SEMA"/>
    <property type="match status" value="1"/>
</dbReference>
<proteinExistence type="predicted"/>
<dbReference type="SUPFAM" id="SSF101912">
    <property type="entry name" value="Sema domain"/>
    <property type="match status" value="1"/>
</dbReference>
<evidence type="ECO:0000313" key="8">
    <source>
        <dbReference type="Proteomes" id="UP000046393"/>
    </source>
</evidence>
<dbReference type="Pfam" id="PF01403">
    <property type="entry name" value="Sema"/>
    <property type="match status" value="1"/>
</dbReference>
<evidence type="ECO:0000256" key="1">
    <source>
        <dbReference type="ARBA" id="ARBA00004370"/>
    </source>
</evidence>
<reference evidence="9" key="1">
    <citation type="submission" date="2017-02" db="UniProtKB">
        <authorList>
            <consortium name="WormBaseParasite"/>
        </authorList>
    </citation>
    <scope>IDENTIFICATION</scope>
</reference>
<dbReference type="GO" id="GO:0030215">
    <property type="term" value="F:semaphorin receptor binding"/>
    <property type="evidence" value="ECO:0007669"/>
    <property type="project" value="InterPro"/>
</dbReference>
<evidence type="ECO:0000313" key="9">
    <source>
        <dbReference type="WBParaSite" id="SMUV_0000425001-mRNA-1"/>
    </source>
</evidence>
<dbReference type="InterPro" id="IPR015943">
    <property type="entry name" value="WD40/YVTN_repeat-like_dom_sf"/>
</dbReference>
<keyword evidence="2" id="KW-0524">Neurogenesis</keyword>
<comment type="caution">
    <text evidence="6">Lacks conserved residue(s) required for the propagation of feature annotation.</text>
</comment>
<dbReference type="Pfam" id="PF01437">
    <property type="entry name" value="PSI"/>
    <property type="match status" value="1"/>
</dbReference>
<organism evidence="8 9">
    <name type="scientific">Syphacia muris</name>
    <dbReference type="NCBI Taxonomy" id="451379"/>
    <lineage>
        <taxon>Eukaryota</taxon>
        <taxon>Metazoa</taxon>
        <taxon>Ecdysozoa</taxon>
        <taxon>Nematoda</taxon>
        <taxon>Chromadorea</taxon>
        <taxon>Rhabditida</taxon>
        <taxon>Spirurina</taxon>
        <taxon>Oxyuridomorpha</taxon>
        <taxon>Oxyuroidea</taxon>
        <taxon>Oxyuridae</taxon>
        <taxon>Syphacia</taxon>
    </lineage>
</organism>
<evidence type="ECO:0000256" key="6">
    <source>
        <dbReference type="PROSITE-ProRule" id="PRU00352"/>
    </source>
</evidence>
<dbReference type="Gene3D" id="3.30.1680.10">
    <property type="entry name" value="ligand-binding face of the semaphorins, domain 2"/>
    <property type="match status" value="1"/>
</dbReference>
<keyword evidence="8" id="KW-1185">Reference proteome</keyword>
<dbReference type="GO" id="GO:0030335">
    <property type="term" value="P:positive regulation of cell migration"/>
    <property type="evidence" value="ECO:0007669"/>
    <property type="project" value="TreeGrafter"/>
</dbReference>
<name>A0A0N5AIK0_9BILA</name>
<dbReference type="PANTHER" id="PTHR11036:SF127">
    <property type="entry name" value="SEMAPHORIN-1A"/>
    <property type="match status" value="1"/>
</dbReference>
<evidence type="ECO:0000256" key="3">
    <source>
        <dbReference type="ARBA" id="ARBA00023136"/>
    </source>
</evidence>
<evidence type="ECO:0000259" key="7">
    <source>
        <dbReference type="PROSITE" id="PS51004"/>
    </source>
</evidence>
<feature type="domain" description="Sema" evidence="7">
    <location>
        <begin position="1"/>
        <end position="453"/>
    </location>
</feature>
<evidence type="ECO:0000256" key="2">
    <source>
        <dbReference type="ARBA" id="ARBA00022902"/>
    </source>
</evidence>
<protein>
    <submittedName>
        <fullName evidence="9">Sema domain-containing protein</fullName>
    </submittedName>
</protein>
<dbReference type="InterPro" id="IPR016201">
    <property type="entry name" value="PSI"/>
</dbReference>
<dbReference type="SUPFAM" id="SSF103575">
    <property type="entry name" value="Plexin repeat"/>
    <property type="match status" value="1"/>
</dbReference>
<evidence type="ECO:0000256" key="4">
    <source>
        <dbReference type="ARBA" id="ARBA00023157"/>
    </source>
</evidence>
<keyword evidence="3" id="KW-0472">Membrane</keyword>